<accession>A0A2W5EGC6</accession>
<proteinExistence type="predicted"/>
<keyword evidence="1" id="KW-0808">Transferase</keyword>
<protein>
    <submittedName>
        <fullName evidence="1">Serine acetyltransferase</fullName>
    </submittedName>
</protein>
<dbReference type="AlphaFoldDB" id="A0A2W5EGC6"/>
<comment type="caution">
    <text evidence="1">The sequence shown here is derived from an EMBL/GenBank/DDBJ whole genome shotgun (WGS) entry which is preliminary data.</text>
</comment>
<gene>
    <name evidence="1" type="ORF">DI598_19470</name>
</gene>
<evidence type="ECO:0000313" key="1">
    <source>
        <dbReference type="EMBL" id="PZP40180.1"/>
    </source>
</evidence>
<reference evidence="1 2" key="1">
    <citation type="submission" date="2017-11" db="EMBL/GenBank/DDBJ databases">
        <title>Infants hospitalized years apart are colonized by the same room-sourced microbial strains.</title>
        <authorList>
            <person name="Brooks B."/>
            <person name="Olm M.R."/>
            <person name="Firek B.A."/>
            <person name="Baker R."/>
            <person name="Thomas B.C."/>
            <person name="Morowitz M.J."/>
            <person name="Banfield J.F."/>
        </authorList>
    </citation>
    <scope>NUCLEOTIDE SEQUENCE [LARGE SCALE GENOMIC DNA]</scope>
    <source>
        <strain evidence="1">S2_009_000_R2_76</strain>
    </source>
</reference>
<dbReference type="Proteomes" id="UP000249645">
    <property type="component" value="Unassembled WGS sequence"/>
</dbReference>
<dbReference type="EMBL" id="QFOI01000620">
    <property type="protein sequence ID" value="PZP40180.1"/>
    <property type="molecule type" value="Genomic_DNA"/>
</dbReference>
<name>A0A2W5EGC6_9SPHI</name>
<feature type="non-terminal residue" evidence="1">
    <location>
        <position position="100"/>
    </location>
</feature>
<organism evidence="1 2">
    <name type="scientific">Pseudopedobacter saltans</name>
    <dbReference type="NCBI Taxonomy" id="151895"/>
    <lineage>
        <taxon>Bacteria</taxon>
        <taxon>Pseudomonadati</taxon>
        <taxon>Bacteroidota</taxon>
        <taxon>Sphingobacteriia</taxon>
        <taxon>Sphingobacteriales</taxon>
        <taxon>Sphingobacteriaceae</taxon>
        <taxon>Pseudopedobacter</taxon>
    </lineage>
</organism>
<sequence>MNWNKNDKKDFYEHLLKKQNEVMEMPSNKRIATWALHILEILFPEQKSNEYNSVEDIASALRLLEVELENIMRQSKVCDCCPHKKVASNFFLPAYPKYQN</sequence>
<evidence type="ECO:0000313" key="2">
    <source>
        <dbReference type="Proteomes" id="UP000249645"/>
    </source>
</evidence>
<dbReference type="GO" id="GO:0016740">
    <property type="term" value="F:transferase activity"/>
    <property type="evidence" value="ECO:0007669"/>
    <property type="project" value="UniProtKB-KW"/>
</dbReference>